<gene>
    <name evidence="1" type="ORF">PXEA_LOCUS10909</name>
</gene>
<dbReference type="EMBL" id="CAAALY010032755">
    <property type="protein sequence ID" value="VEL17469.1"/>
    <property type="molecule type" value="Genomic_DNA"/>
</dbReference>
<dbReference type="OrthoDB" id="6283376at2759"/>
<evidence type="ECO:0000313" key="1">
    <source>
        <dbReference type="EMBL" id="VEL17469.1"/>
    </source>
</evidence>
<reference evidence="1" key="1">
    <citation type="submission" date="2018-11" db="EMBL/GenBank/DDBJ databases">
        <authorList>
            <consortium name="Pathogen Informatics"/>
        </authorList>
    </citation>
    <scope>NUCLEOTIDE SEQUENCE</scope>
</reference>
<proteinExistence type="predicted"/>
<organism evidence="1 2">
    <name type="scientific">Protopolystoma xenopodis</name>
    <dbReference type="NCBI Taxonomy" id="117903"/>
    <lineage>
        <taxon>Eukaryota</taxon>
        <taxon>Metazoa</taxon>
        <taxon>Spiralia</taxon>
        <taxon>Lophotrochozoa</taxon>
        <taxon>Platyhelminthes</taxon>
        <taxon>Monogenea</taxon>
        <taxon>Polyopisthocotylea</taxon>
        <taxon>Polystomatidea</taxon>
        <taxon>Polystomatidae</taxon>
        <taxon>Protopolystoma</taxon>
    </lineage>
</organism>
<protein>
    <submittedName>
        <fullName evidence="1">Uncharacterized protein</fullName>
    </submittedName>
</protein>
<dbReference type="AlphaFoldDB" id="A0A448WQB8"/>
<keyword evidence="2" id="KW-1185">Reference proteome</keyword>
<dbReference type="Proteomes" id="UP000784294">
    <property type="component" value="Unassembled WGS sequence"/>
</dbReference>
<name>A0A448WQB8_9PLAT</name>
<sequence length="75" mass="8197">MPETRGRTFDEVARDLAFGNIVVGKRTARLEDRNMVVFTKESEVSDNEIRSGSATQATTIPLLGGQNEIASAEIE</sequence>
<evidence type="ECO:0000313" key="2">
    <source>
        <dbReference type="Proteomes" id="UP000784294"/>
    </source>
</evidence>
<accession>A0A448WQB8</accession>
<comment type="caution">
    <text evidence="1">The sequence shown here is derived from an EMBL/GenBank/DDBJ whole genome shotgun (WGS) entry which is preliminary data.</text>
</comment>